<gene>
    <name evidence="3" type="ORF">PVC01_070027000</name>
</gene>
<organism evidence="3 4">
    <name type="scientific">Plasmodium vivax</name>
    <name type="common">malaria parasite P. vivax</name>
    <dbReference type="NCBI Taxonomy" id="5855"/>
    <lineage>
        <taxon>Eukaryota</taxon>
        <taxon>Sar</taxon>
        <taxon>Alveolata</taxon>
        <taxon>Apicomplexa</taxon>
        <taxon>Aconoidasida</taxon>
        <taxon>Haemosporida</taxon>
        <taxon>Plasmodiidae</taxon>
        <taxon>Plasmodium</taxon>
        <taxon>Plasmodium (Plasmodium)</taxon>
    </lineage>
</organism>
<evidence type="ECO:0000259" key="2">
    <source>
        <dbReference type="PROSITE" id="PS51733"/>
    </source>
</evidence>
<evidence type="ECO:0000256" key="1">
    <source>
        <dbReference type="SAM" id="MobiDB-lite"/>
    </source>
</evidence>
<feature type="region of interest" description="Disordered" evidence="1">
    <location>
        <begin position="75"/>
        <end position="117"/>
    </location>
</feature>
<dbReference type="AlphaFoldDB" id="A0A1G4HAS5"/>
<protein>
    <submittedName>
        <fullName evidence="3">Lipoate-protein ligase 2, putative</fullName>
        <ecNumber evidence="3">6.3.1.20</ecNumber>
    </submittedName>
</protein>
<reference evidence="3 4" key="1">
    <citation type="submission" date="2016-07" db="EMBL/GenBank/DDBJ databases">
        <authorList>
            <consortium name="Pathogen Informatics"/>
        </authorList>
    </citation>
    <scope>NUCLEOTIDE SEQUENCE [LARGE SCALE GENOMIC DNA]</scope>
</reference>
<dbReference type="EMBL" id="LT615262">
    <property type="protein sequence ID" value="SCO71992.1"/>
    <property type="molecule type" value="Genomic_DNA"/>
</dbReference>
<dbReference type="VEuPathDB" id="PlasmoDB:PVX_099590"/>
<dbReference type="Proteomes" id="UP000305196">
    <property type="component" value="Chromosome 7"/>
</dbReference>
<dbReference type="InterPro" id="IPR004143">
    <property type="entry name" value="BPL_LPL_catalytic"/>
</dbReference>
<evidence type="ECO:0000313" key="4">
    <source>
        <dbReference type="Proteomes" id="UP000305196"/>
    </source>
</evidence>
<dbReference type="SUPFAM" id="SSF55681">
    <property type="entry name" value="Class II aaRS and biotin synthetases"/>
    <property type="match status" value="1"/>
</dbReference>
<name>A0A1G4HAS5_PLAVI</name>
<dbReference type="GO" id="GO:0016979">
    <property type="term" value="F:lipoate-protein ligase activity"/>
    <property type="evidence" value="ECO:0007669"/>
    <property type="project" value="UniProtKB-EC"/>
</dbReference>
<accession>A0A1G4HAS5</accession>
<keyword evidence="3" id="KW-0436">Ligase</keyword>
<dbReference type="VEuPathDB" id="PlasmoDB:PVPAM_070029100"/>
<feature type="compositionally biased region" description="Acidic residues" evidence="1">
    <location>
        <begin position="94"/>
        <end position="114"/>
    </location>
</feature>
<dbReference type="PANTHER" id="PTHR43506">
    <property type="entry name" value="BIOTIN/LIPOATE A/B PROTEIN LIGASE FAMILY"/>
    <property type="match status" value="1"/>
</dbReference>
<dbReference type="PROSITE" id="PS51733">
    <property type="entry name" value="BPL_LPL_CATALYTIC"/>
    <property type="match status" value="1"/>
</dbReference>
<evidence type="ECO:0000313" key="3">
    <source>
        <dbReference type="EMBL" id="SCO71992.1"/>
    </source>
</evidence>
<dbReference type="InterPro" id="IPR053264">
    <property type="entry name" value="Lipoate-ligase_2_inactive"/>
</dbReference>
<dbReference type="InterPro" id="IPR045864">
    <property type="entry name" value="aa-tRNA-synth_II/BPL/LPL"/>
</dbReference>
<dbReference type="Pfam" id="PF21948">
    <property type="entry name" value="LplA-B_cat"/>
    <property type="match status" value="1"/>
</dbReference>
<dbReference type="Gene3D" id="3.30.930.10">
    <property type="entry name" value="Bira Bifunctional Protein, Domain 2"/>
    <property type="match status" value="1"/>
</dbReference>
<sequence>MSRLSRIFAARAVSELFRPLAPQGGGKKVLYLLNLTKLHVYEQLLLEECLYRMSTPLSQGENNVGFVLINDTYSGAKEGGGEEEEKGEEKVEEKGEDEEEKEDEEKEDEEDEDEKFTPPENKCIVLGISGKVANFIRDVDYIGKNKIALIRRYTGGGTVFIRNNCLMFSLILPFHFEEERQLYSSNVAEWVFNSFYHPVFNATSGVEEEEKRKEIPNRFIHHQNDYVHLHHDHVHDAITMKKVGGNAQAFSKNYFAHHTSLLWSCDYDEMERVITNPCKQPLYRNGRNHRDFLTSLEECLPGDGRTPKGFIGKFVSNIRRLINQKNDQSEGPFWHFHRIDLGIHGDSPIAPGDHIFDEVHSVDATIWRDLFRSFCSSEETKNLRSTRLLDPLGGVLPDGEFCGPSFLLR</sequence>
<feature type="domain" description="BPL/LPL catalytic" evidence="2">
    <location>
        <begin position="109"/>
        <end position="326"/>
    </location>
</feature>
<proteinExistence type="predicted"/>
<dbReference type="PANTHER" id="PTHR43506:SF1">
    <property type="entry name" value="BPL_LPL CATALYTIC DOMAIN-CONTAINING PROTEIN"/>
    <property type="match status" value="1"/>
</dbReference>
<dbReference type="EC" id="6.3.1.20" evidence="3"/>
<dbReference type="VEuPathDB" id="PlasmoDB:PVW1_070028500"/>
<dbReference type="VEuPathDB" id="PlasmoDB:PVP01_0722100"/>